<feature type="domain" description="Glutamine amidotransferase" evidence="2">
    <location>
        <begin position="3"/>
        <end position="185"/>
    </location>
</feature>
<dbReference type="GO" id="GO:0000162">
    <property type="term" value="P:L-tryptophan biosynthetic process"/>
    <property type="evidence" value="ECO:0007669"/>
    <property type="project" value="TreeGrafter"/>
</dbReference>
<proteinExistence type="predicted"/>
<dbReference type="InterPro" id="IPR006221">
    <property type="entry name" value="TrpG/PapA_dom"/>
</dbReference>
<dbReference type="PRINTS" id="PR00096">
    <property type="entry name" value="GATASE"/>
</dbReference>
<dbReference type="STRING" id="91604.ID47_08215"/>
<name>A0A077AU35_9PROT</name>
<dbReference type="KEGG" id="paca:ID47_08215"/>
<dbReference type="Proteomes" id="UP000028926">
    <property type="component" value="Chromosome"/>
</dbReference>
<evidence type="ECO:0000256" key="1">
    <source>
        <dbReference type="ARBA" id="ARBA00022962"/>
    </source>
</evidence>
<dbReference type="PROSITE" id="PS51273">
    <property type="entry name" value="GATASE_TYPE_1"/>
    <property type="match status" value="1"/>
</dbReference>
<dbReference type="HOGENOM" id="CLU_014340_1_2_5"/>
<dbReference type="InterPro" id="IPR050472">
    <property type="entry name" value="Anth_synth/Amidotransfase"/>
</dbReference>
<dbReference type="eggNOG" id="COG0512">
    <property type="taxonomic scope" value="Bacteria"/>
</dbReference>
<dbReference type="PRINTS" id="PR00099">
    <property type="entry name" value="CPSGATASE"/>
</dbReference>
<dbReference type="GO" id="GO:0004049">
    <property type="term" value="F:anthranilate synthase activity"/>
    <property type="evidence" value="ECO:0007669"/>
    <property type="project" value="UniProtKB-EC"/>
</dbReference>
<sequence>MILMIDNYDSFVYNLIRYGRELGAEMEVARNDAITISHIKTLAPSHIIISPGPCSPTQAGISLDVIYYFGCHIPILGVCLGHQAIGQVFGGQVVRALKPVHGKVHKIKHNGTGLFAGAPQPLSVTRYHSLIVERASLPACLDITATTDEGEIMALRHRQLPIAGVQFHPEAVLTDFGHGLLKNFFEGNL</sequence>
<dbReference type="GO" id="GO:0005829">
    <property type="term" value="C:cytosol"/>
    <property type="evidence" value="ECO:0007669"/>
    <property type="project" value="TreeGrafter"/>
</dbReference>
<evidence type="ECO:0000313" key="4">
    <source>
        <dbReference type="Proteomes" id="UP000028926"/>
    </source>
</evidence>
<dbReference type="RefSeq" id="WP_038465342.1">
    <property type="nucleotide sequence ID" value="NZ_CP008941.1"/>
</dbReference>
<dbReference type="EMBL" id="CP008941">
    <property type="protein sequence ID" value="AIK96707.1"/>
    <property type="molecule type" value="Genomic_DNA"/>
</dbReference>
<evidence type="ECO:0000259" key="2">
    <source>
        <dbReference type="Pfam" id="PF00117"/>
    </source>
</evidence>
<organism evidence="3 4">
    <name type="scientific">Candidatus Odyssella acanthamoebae</name>
    <dbReference type="NCBI Taxonomy" id="91604"/>
    <lineage>
        <taxon>Bacteria</taxon>
        <taxon>Pseudomonadati</taxon>
        <taxon>Pseudomonadota</taxon>
        <taxon>Alphaproteobacteria</taxon>
        <taxon>Holosporales</taxon>
        <taxon>Candidatus Paracaedibacteraceae</taxon>
        <taxon>Candidatus Odyssella</taxon>
    </lineage>
</organism>
<dbReference type="AlphaFoldDB" id="A0A077AU35"/>
<dbReference type="SUPFAM" id="SSF52317">
    <property type="entry name" value="Class I glutamine amidotransferase-like"/>
    <property type="match status" value="1"/>
</dbReference>
<dbReference type="CDD" id="cd01743">
    <property type="entry name" value="GATase1_Anthranilate_Synthase"/>
    <property type="match status" value="1"/>
</dbReference>
<dbReference type="OrthoDB" id="9803598at2"/>
<dbReference type="PANTHER" id="PTHR43418:SF4">
    <property type="entry name" value="MULTIFUNCTIONAL TRYPTOPHAN BIOSYNTHESIS PROTEIN"/>
    <property type="match status" value="1"/>
</dbReference>
<accession>A0A077AU35</accession>
<gene>
    <name evidence="3" type="ORF">ID47_08215</name>
</gene>
<dbReference type="PRINTS" id="PR00097">
    <property type="entry name" value="ANTSNTHASEII"/>
</dbReference>
<dbReference type="InterPro" id="IPR029062">
    <property type="entry name" value="Class_I_gatase-like"/>
</dbReference>
<evidence type="ECO:0000313" key="3">
    <source>
        <dbReference type="EMBL" id="AIK96707.1"/>
    </source>
</evidence>
<keyword evidence="1" id="KW-0315">Glutamine amidotransferase</keyword>
<keyword evidence="3" id="KW-0456">Lyase</keyword>
<dbReference type="NCBIfam" id="TIGR00566">
    <property type="entry name" value="trpG_papA"/>
    <property type="match status" value="1"/>
</dbReference>
<dbReference type="PANTHER" id="PTHR43418">
    <property type="entry name" value="MULTIFUNCTIONAL TRYPTOPHAN BIOSYNTHESIS PROTEIN-RELATED"/>
    <property type="match status" value="1"/>
</dbReference>
<dbReference type="InterPro" id="IPR017926">
    <property type="entry name" value="GATASE"/>
</dbReference>
<keyword evidence="4" id="KW-1185">Reference proteome</keyword>
<dbReference type="EC" id="4.1.3.27" evidence="3"/>
<protein>
    <submittedName>
        <fullName evidence="3">Anthranilate synthase component II</fullName>
        <ecNumber evidence="3">4.1.3.27</ecNumber>
    </submittedName>
</protein>
<reference evidence="3 4" key="1">
    <citation type="submission" date="2014-07" db="EMBL/GenBank/DDBJ databases">
        <title>Comparative genomic insights into amoeba endosymbionts belonging to the families of Holosporaceae and Candidatus Midichloriaceae within Rickettsiales.</title>
        <authorList>
            <person name="Wang Z."/>
            <person name="Wu M."/>
        </authorList>
    </citation>
    <scope>NUCLEOTIDE SEQUENCE [LARGE SCALE GENOMIC DNA]</scope>
    <source>
        <strain evidence="3">PRA3</strain>
    </source>
</reference>
<dbReference type="Pfam" id="PF00117">
    <property type="entry name" value="GATase"/>
    <property type="match status" value="1"/>
</dbReference>
<dbReference type="Gene3D" id="3.40.50.880">
    <property type="match status" value="1"/>
</dbReference>
<dbReference type="FunFam" id="3.40.50.880:FF:000003">
    <property type="entry name" value="Anthranilate synthase component II"/>
    <property type="match status" value="1"/>
</dbReference>